<evidence type="ECO:0000256" key="3">
    <source>
        <dbReference type="ARBA" id="ARBA00022741"/>
    </source>
</evidence>
<dbReference type="InterPro" id="IPR003593">
    <property type="entry name" value="AAA+_ATPase"/>
</dbReference>
<protein>
    <submittedName>
        <fullName evidence="6">Phosphate import ATP-binding protein PstB</fullName>
        <ecNumber evidence="6">3.6.3.27</ecNumber>
    </submittedName>
</protein>
<dbReference type="InterPro" id="IPR027417">
    <property type="entry name" value="P-loop_NTPase"/>
</dbReference>
<dbReference type="GO" id="GO:0016020">
    <property type="term" value="C:membrane"/>
    <property type="evidence" value="ECO:0007669"/>
    <property type="project" value="InterPro"/>
</dbReference>
<keyword evidence="7" id="KW-1185">Reference proteome</keyword>
<dbReference type="SMART" id="SM00382">
    <property type="entry name" value="AAA"/>
    <property type="match status" value="1"/>
</dbReference>
<dbReference type="InterPro" id="IPR005670">
    <property type="entry name" value="PstB-like"/>
</dbReference>
<proteinExistence type="predicted"/>
<dbReference type="GO" id="GO:0016887">
    <property type="term" value="F:ATP hydrolysis activity"/>
    <property type="evidence" value="ECO:0007669"/>
    <property type="project" value="InterPro"/>
</dbReference>
<evidence type="ECO:0000256" key="1">
    <source>
        <dbReference type="ARBA" id="ARBA00022448"/>
    </source>
</evidence>
<evidence type="ECO:0000256" key="4">
    <source>
        <dbReference type="ARBA" id="ARBA00022840"/>
    </source>
</evidence>
<dbReference type="SUPFAM" id="SSF52540">
    <property type="entry name" value="P-loop containing nucleoside triphosphate hydrolases"/>
    <property type="match status" value="1"/>
</dbReference>
<dbReference type="RefSeq" id="WP_006964111.1">
    <property type="nucleotide sequence ID" value="NZ_APJX01000001.1"/>
</dbReference>
<dbReference type="Pfam" id="PF00005">
    <property type="entry name" value="ABC_tran"/>
    <property type="match status" value="1"/>
</dbReference>
<dbReference type="Proteomes" id="UP000014216">
    <property type="component" value="Unassembled WGS sequence"/>
</dbReference>
<dbReference type="AlphaFoldDB" id="S0G5Z0"/>
<dbReference type="PANTHER" id="PTHR43423">
    <property type="entry name" value="ABC TRANSPORTER I FAMILY MEMBER 17"/>
    <property type="match status" value="1"/>
</dbReference>
<dbReference type="PROSITE" id="PS50893">
    <property type="entry name" value="ABC_TRANSPORTER_2"/>
    <property type="match status" value="1"/>
</dbReference>
<dbReference type="PROSITE" id="PS00211">
    <property type="entry name" value="ABC_TRANSPORTER_1"/>
    <property type="match status" value="1"/>
</dbReference>
<dbReference type="GO" id="GO:0005524">
    <property type="term" value="F:ATP binding"/>
    <property type="evidence" value="ECO:0007669"/>
    <property type="project" value="UniProtKB-KW"/>
</dbReference>
<dbReference type="EMBL" id="APJX01000001">
    <property type="protein sequence ID" value="EMS81389.1"/>
    <property type="molecule type" value="Genomic_DNA"/>
</dbReference>
<sequence length="233" mass="26158">MDKPVKIRVENLTFSYHQTPVFEHINLEFDAHAITAIIGPSGRGKSTFLSLLNRLWESQPFARMEGKVWILLDGQWVDIYGKTLSKPDLRRKVGMVFQTPNPLPMSIYKNMAFPLKLTGVADKSLIEEKITAALRQAFLWDEVKDRLHDSAFSLSGGQQQRLCIARALVSQPEILLLDEPTSSLDAGAASVIEDLLVRLKERCTLIVVSHYLDQVSRIADTALKLEARGFSPV</sequence>
<keyword evidence="2" id="KW-0592">Phosphate transport</keyword>
<keyword evidence="1" id="KW-0813">Transport</keyword>
<evidence type="ECO:0000259" key="5">
    <source>
        <dbReference type="PROSITE" id="PS50893"/>
    </source>
</evidence>
<keyword evidence="3" id="KW-0547">Nucleotide-binding</keyword>
<evidence type="ECO:0000256" key="2">
    <source>
        <dbReference type="ARBA" id="ARBA00022592"/>
    </source>
</evidence>
<feature type="domain" description="ABC transporter" evidence="5">
    <location>
        <begin position="7"/>
        <end position="233"/>
    </location>
</feature>
<name>S0G5Z0_9BACT</name>
<dbReference type="PATRIC" id="fig|1286635.3.peg.563"/>
<dbReference type="OrthoDB" id="5448699at2"/>
<dbReference type="EC" id="3.6.3.27" evidence="6"/>
<evidence type="ECO:0000313" key="6">
    <source>
        <dbReference type="EMBL" id="EMS81389.1"/>
    </source>
</evidence>
<dbReference type="CDD" id="cd03260">
    <property type="entry name" value="ABC_PstB_phosphate_transporter"/>
    <property type="match status" value="1"/>
</dbReference>
<keyword evidence="6" id="KW-0378">Hydrolase</keyword>
<dbReference type="Gene3D" id="3.40.50.300">
    <property type="entry name" value="P-loop containing nucleotide triphosphate hydrolases"/>
    <property type="match status" value="1"/>
</dbReference>
<dbReference type="InterPro" id="IPR003439">
    <property type="entry name" value="ABC_transporter-like_ATP-bd"/>
</dbReference>
<accession>S0G5Z0</accession>
<evidence type="ECO:0000313" key="7">
    <source>
        <dbReference type="Proteomes" id="UP000014216"/>
    </source>
</evidence>
<dbReference type="InterPro" id="IPR017871">
    <property type="entry name" value="ABC_transporter-like_CS"/>
</dbReference>
<gene>
    <name evidence="6" type="primary">pstB</name>
    <name evidence="6" type="ORF">Dpo_1c05300</name>
</gene>
<organism evidence="6 7">
    <name type="scientific">Desulfotignum phosphitoxidans DSM 13687</name>
    <dbReference type="NCBI Taxonomy" id="1286635"/>
    <lineage>
        <taxon>Bacteria</taxon>
        <taxon>Pseudomonadati</taxon>
        <taxon>Thermodesulfobacteriota</taxon>
        <taxon>Desulfobacteria</taxon>
        <taxon>Desulfobacterales</taxon>
        <taxon>Desulfobacteraceae</taxon>
        <taxon>Desulfotignum</taxon>
    </lineage>
</organism>
<dbReference type="PANTHER" id="PTHR43423:SF1">
    <property type="entry name" value="ABC TRANSPORTER I FAMILY MEMBER 17"/>
    <property type="match status" value="1"/>
</dbReference>
<comment type="caution">
    <text evidence="6">The sequence shown here is derived from an EMBL/GenBank/DDBJ whole genome shotgun (WGS) entry which is preliminary data.</text>
</comment>
<keyword evidence="4 6" id="KW-0067">ATP-binding</keyword>
<dbReference type="GO" id="GO:0035435">
    <property type="term" value="P:phosphate ion transmembrane transport"/>
    <property type="evidence" value="ECO:0007669"/>
    <property type="project" value="InterPro"/>
</dbReference>
<reference evidence="6 7" key="1">
    <citation type="journal article" date="2013" name="Genome Announc.">
        <title>Draft Genome Sequence of Desulfotignum phosphitoxidans DSM 13687 Strain FiPS-3.</title>
        <authorList>
            <person name="Poehlein A."/>
            <person name="Daniel R."/>
            <person name="Simeonova D.D."/>
        </authorList>
    </citation>
    <scope>NUCLEOTIDE SEQUENCE [LARGE SCALE GENOMIC DNA]</scope>
    <source>
        <strain evidence="6 7">DSM 13687</strain>
    </source>
</reference>
<dbReference type="GO" id="GO:0005315">
    <property type="term" value="F:phosphate transmembrane transporter activity"/>
    <property type="evidence" value="ECO:0007669"/>
    <property type="project" value="InterPro"/>
</dbReference>